<evidence type="ECO:0000313" key="2">
    <source>
        <dbReference type="Proteomes" id="UP000825890"/>
    </source>
</evidence>
<dbReference type="RefSeq" id="XP_044655469.1">
    <property type="nucleotide sequence ID" value="XM_044799534.1"/>
</dbReference>
<name>A0A9P3FEH6_9PEZI</name>
<comment type="caution">
    <text evidence="1">The sequence shown here is derived from an EMBL/GenBank/DDBJ whole genome shotgun (WGS) entry which is preliminary data.</text>
</comment>
<protein>
    <submittedName>
        <fullName evidence="1">Uncharacterized protein</fullName>
    </submittedName>
</protein>
<sequence length="126" mass="14668">MAPTKPMLSWHSDVSQFIEASSEEIMNYCAQPSVSAVASCQNIRRLSETLVVKFGFEVTKSEYKNQLFVYDMLANKKIKIARLYRFFRAVDSYGFSNGYLVTEYVREQRLQELNEPKPRRHSSLQV</sequence>
<dbReference type="Proteomes" id="UP000825890">
    <property type="component" value="Unassembled WGS sequence"/>
</dbReference>
<dbReference type="OrthoDB" id="3250044at2759"/>
<gene>
    <name evidence="1" type="ORF">CKM354_000430100</name>
</gene>
<reference evidence="1 2" key="1">
    <citation type="submission" date="2021-01" db="EMBL/GenBank/DDBJ databases">
        <title>Cercospora kikuchii MAFF 305040 whole genome shotgun sequence.</title>
        <authorList>
            <person name="Kashiwa T."/>
            <person name="Suzuki T."/>
        </authorList>
    </citation>
    <scope>NUCLEOTIDE SEQUENCE [LARGE SCALE GENOMIC DNA]</scope>
    <source>
        <strain evidence="1 2">MAFF 305040</strain>
    </source>
</reference>
<keyword evidence="2" id="KW-1185">Reference proteome</keyword>
<organism evidence="1 2">
    <name type="scientific">Cercospora kikuchii</name>
    <dbReference type="NCBI Taxonomy" id="84275"/>
    <lineage>
        <taxon>Eukaryota</taxon>
        <taxon>Fungi</taxon>
        <taxon>Dikarya</taxon>
        <taxon>Ascomycota</taxon>
        <taxon>Pezizomycotina</taxon>
        <taxon>Dothideomycetes</taxon>
        <taxon>Dothideomycetidae</taxon>
        <taxon>Mycosphaerellales</taxon>
        <taxon>Mycosphaerellaceae</taxon>
        <taxon>Cercospora</taxon>
    </lineage>
</organism>
<dbReference type="EMBL" id="BOLY01000002">
    <property type="protein sequence ID" value="GIZ40982.1"/>
    <property type="molecule type" value="Genomic_DNA"/>
</dbReference>
<dbReference type="AlphaFoldDB" id="A0A9P3FEH6"/>
<proteinExistence type="predicted"/>
<dbReference type="GeneID" id="68289876"/>
<accession>A0A9P3FEH6</accession>
<evidence type="ECO:0000313" key="1">
    <source>
        <dbReference type="EMBL" id="GIZ40982.1"/>
    </source>
</evidence>